<evidence type="ECO:0000256" key="1">
    <source>
        <dbReference type="ARBA" id="ARBA00004191"/>
    </source>
</evidence>
<proteinExistence type="predicted"/>
<keyword evidence="8" id="KW-1185">Reference proteome</keyword>
<evidence type="ECO:0000256" key="2">
    <source>
        <dbReference type="ARBA" id="ARBA00005184"/>
    </source>
</evidence>
<comment type="subcellular location">
    <subcellularLocation>
        <location evidence="1">Secreted</location>
        <location evidence="1">Cell wall</location>
    </subcellularLocation>
</comment>
<organism evidence="7 8">
    <name type="scientific">Stylosanthes scabra</name>
    <dbReference type="NCBI Taxonomy" id="79078"/>
    <lineage>
        <taxon>Eukaryota</taxon>
        <taxon>Viridiplantae</taxon>
        <taxon>Streptophyta</taxon>
        <taxon>Embryophyta</taxon>
        <taxon>Tracheophyta</taxon>
        <taxon>Spermatophyta</taxon>
        <taxon>Magnoliopsida</taxon>
        <taxon>eudicotyledons</taxon>
        <taxon>Gunneridae</taxon>
        <taxon>Pentapetalae</taxon>
        <taxon>rosids</taxon>
        <taxon>fabids</taxon>
        <taxon>Fabales</taxon>
        <taxon>Fabaceae</taxon>
        <taxon>Papilionoideae</taxon>
        <taxon>50 kb inversion clade</taxon>
        <taxon>dalbergioids sensu lato</taxon>
        <taxon>Dalbergieae</taxon>
        <taxon>Pterocarpus clade</taxon>
        <taxon>Stylosanthes</taxon>
    </lineage>
</organism>
<keyword evidence="4" id="KW-0378">Hydrolase</keyword>
<evidence type="ECO:0000256" key="5">
    <source>
        <dbReference type="ARBA" id="ARBA00023085"/>
    </source>
</evidence>
<evidence type="ECO:0000259" key="6">
    <source>
        <dbReference type="Pfam" id="PF01095"/>
    </source>
</evidence>
<dbReference type="SUPFAM" id="SSF51126">
    <property type="entry name" value="Pectin lyase-like"/>
    <property type="match status" value="1"/>
</dbReference>
<keyword evidence="3" id="KW-0964">Secreted</keyword>
<dbReference type="InterPro" id="IPR000070">
    <property type="entry name" value="Pectinesterase_cat"/>
</dbReference>
<dbReference type="Gene3D" id="2.160.20.10">
    <property type="entry name" value="Single-stranded right-handed beta-helix, Pectin lyase-like"/>
    <property type="match status" value="1"/>
</dbReference>
<feature type="domain" description="Pectinesterase catalytic" evidence="6">
    <location>
        <begin position="31"/>
        <end position="314"/>
    </location>
</feature>
<sequence>MESIGRNNGEVVVAVIMFVSVFVACYCDGSVTVAKDGSGDYTSVSEAIKNAPRLSENVYTIHVREGTYEEYVVIHHDKTNIKLVGDGPRHTKIVGYQGSTIDIHGEGFMAESMAFVNSAGLKASAAVAVRNEANNTIFYRCSIEGYQDTLWAVSGRQFYKNCDIYGTVDFIYGAAAALFQDCMIYARYREYVTFTAQSRDNPNDNSAFTFQRCNFTMSPEDSNSHANSAVHATLGRPWRPYSTVAILQCFIDSIVEPAGWEEMPGQPTDKVTYVEYGNVGPGARTDGRVKWPGVRVLRRPAEAARFTASHLLDADSWIPSTGVPYDNGF</sequence>
<keyword evidence="5" id="KW-0063">Aspartyl esterase</keyword>
<name>A0ABU6WA51_9FABA</name>
<dbReference type="Pfam" id="PF01095">
    <property type="entry name" value="Pectinesterase"/>
    <property type="match status" value="1"/>
</dbReference>
<dbReference type="PANTHER" id="PTHR31707">
    <property type="entry name" value="PECTINESTERASE"/>
    <property type="match status" value="1"/>
</dbReference>
<dbReference type="InterPro" id="IPR011050">
    <property type="entry name" value="Pectin_lyase_fold/virulence"/>
</dbReference>
<dbReference type="Proteomes" id="UP001341840">
    <property type="component" value="Unassembled WGS sequence"/>
</dbReference>
<evidence type="ECO:0000256" key="4">
    <source>
        <dbReference type="ARBA" id="ARBA00022801"/>
    </source>
</evidence>
<evidence type="ECO:0000313" key="8">
    <source>
        <dbReference type="Proteomes" id="UP001341840"/>
    </source>
</evidence>
<comment type="pathway">
    <text evidence="2">Glycan metabolism; pectin degradation; 2-dehydro-3-deoxy-D-gluconate from pectin: step 1/5.</text>
</comment>
<comment type="caution">
    <text evidence="7">The sequence shown here is derived from an EMBL/GenBank/DDBJ whole genome shotgun (WGS) entry which is preliminary data.</text>
</comment>
<accession>A0ABU6WA51</accession>
<keyword evidence="3" id="KW-0134">Cell wall</keyword>
<gene>
    <name evidence="7" type="ORF">PIB30_021807</name>
</gene>
<protein>
    <recommendedName>
        <fullName evidence="6">Pectinesterase catalytic domain-containing protein</fullName>
    </recommendedName>
</protein>
<dbReference type="InterPro" id="IPR012334">
    <property type="entry name" value="Pectin_lyas_fold"/>
</dbReference>
<dbReference type="EMBL" id="JASCZI010181315">
    <property type="protein sequence ID" value="MED6181706.1"/>
    <property type="molecule type" value="Genomic_DNA"/>
</dbReference>
<evidence type="ECO:0000313" key="7">
    <source>
        <dbReference type="EMBL" id="MED6181706.1"/>
    </source>
</evidence>
<reference evidence="7 8" key="1">
    <citation type="journal article" date="2023" name="Plants (Basel)">
        <title>Bridging the Gap: Combining Genomics and Transcriptomics Approaches to Understand Stylosanthes scabra, an Orphan Legume from the Brazilian Caatinga.</title>
        <authorList>
            <person name="Ferreira-Neto J.R.C."/>
            <person name="da Silva M.D."/>
            <person name="Binneck E."/>
            <person name="de Melo N.F."/>
            <person name="da Silva R.H."/>
            <person name="de Melo A.L.T.M."/>
            <person name="Pandolfi V."/>
            <person name="Bustamante F.O."/>
            <person name="Brasileiro-Vidal A.C."/>
            <person name="Benko-Iseppon A.M."/>
        </authorList>
    </citation>
    <scope>NUCLEOTIDE SEQUENCE [LARGE SCALE GENOMIC DNA]</scope>
    <source>
        <tissue evidence="7">Leaves</tissue>
    </source>
</reference>
<dbReference type="PROSITE" id="PS51257">
    <property type="entry name" value="PROKAR_LIPOPROTEIN"/>
    <property type="match status" value="1"/>
</dbReference>
<evidence type="ECO:0000256" key="3">
    <source>
        <dbReference type="ARBA" id="ARBA00022512"/>
    </source>
</evidence>